<protein>
    <submittedName>
        <fullName evidence="9">AzlC family ABC transporter permease</fullName>
    </submittedName>
</protein>
<evidence type="ECO:0000313" key="9">
    <source>
        <dbReference type="EMBL" id="QRP71743.1"/>
    </source>
</evidence>
<evidence type="ECO:0000256" key="7">
    <source>
        <dbReference type="ARBA" id="ARBA00023136"/>
    </source>
</evidence>
<evidence type="ECO:0000313" key="10">
    <source>
        <dbReference type="Proteomes" id="UP000617681"/>
    </source>
</evidence>
<dbReference type="GO" id="GO:1903785">
    <property type="term" value="P:L-valine transmembrane transport"/>
    <property type="evidence" value="ECO:0007669"/>
    <property type="project" value="TreeGrafter"/>
</dbReference>
<sequence>MPLGLAFGVLIVQSGFAWWWAPIFSFVIYAGSVEYLAITMITSGMGPLAATITGGMVNFRHIFYGITFPRHNVRSFLGRAYVTYALTDEVYAVVSAMRITSGPAIVAITAWCQAFWVIPGICGALLGQALPDGLKGMEFALVALFVVLAFESYESSRSRLLVVLAITCALVSYAFFLGNLLVPALTGYFLILIGRWRLSDAS</sequence>
<dbReference type="Pfam" id="PF03591">
    <property type="entry name" value="AzlC"/>
    <property type="match status" value="1"/>
</dbReference>
<dbReference type="InterPro" id="IPR011606">
    <property type="entry name" value="Brnchd-chn_aa_trnsp_permease"/>
</dbReference>
<evidence type="ECO:0000256" key="2">
    <source>
        <dbReference type="ARBA" id="ARBA00010735"/>
    </source>
</evidence>
<feature type="transmembrane region" description="Helical" evidence="8">
    <location>
        <begin position="160"/>
        <end position="193"/>
    </location>
</feature>
<dbReference type="AlphaFoldDB" id="A0AAX1LBA9"/>
<evidence type="ECO:0000256" key="5">
    <source>
        <dbReference type="ARBA" id="ARBA00022692"/>
    </source>
</evidence>
<evidence type="ECO:0000256" key="6">
    <source>
        <dbReference type="ARBA" id="ARBA00022989"/>
    </source>
</evidence>
<dbReference type="EMBL" id="CP069534">
    <property type="protein sequence ID" value="QRP71743.1"/>
    <property type="molecule type" value="Genomic_DNA"/>
</dbReference>
<evidence type="ECO:0000256" key="1">
    <source>
        <dbReference type="ARBA" id="ARBA00004651"/>
    </source>
</evidence>
<keyword evidence="6 8" id="KW-1133">Transmembrane helix</keyword>
<proteinExistence type="inferred from homology"/>
<accession>A0AAX1LBA9</accession>
<evidence type="ECO:0000256" key="3">
    <source>
        <dbReference type="ARBA" id="ARBA00022448"/>
    </source>
</evidence>
<keyword evidence="4" id="KW-1003">Cell membrane</keyword>
<dbReference type="PANTHER" id="PTHR34979">
    <property type="entry name" value="INNER MEMBRANE PROTEIN YGAZ"/>
    <property type="match status" value="1"/>
</dbReference>
<gene>
    <name evidence="9" type="ORF">I6J21_00065</name>
</gene>
<dbReference type="RefSeq" id="WP_034988584.1">
    <property type="nucleotide sequence ID" value="NZ_CP069534.1"/>
</dbReference>
<dbReference type="GO" id="GO:0005886">
    <property type="term" value="C:plasma membrane"/>
    <property type="evidence" value="ECO:0007669"/>
    <property type="project" value="UniProtKB-SubCell"/>
</dbReference>
<dbReference type="Proteomes" id="UP000617681">
    <property type="component" value="Chromosome"/>
</dbReference>
<keyword evidence="7 8" id="KW-0472">Membrane</keyword>
<keyword evidence="3" id="KW-0813">Transport</keyword>
<feature type="transmembrane region" description="Helical" evidence="8">
    <location>
        <begin position="105"/>
        <end position="130"/>
    </location>
</feature>
<evidence type="ECO:0000256" key="8">
    <source>
        <dbReference type="SAM" id="Phobius"/>
    </source>
</evidence>
<organism evidence="9 10">
    <name type="scientific">Corynebacterium glucuronolyticum</name>
    <dbReference type="NCBI Taxonomy" id="39791"/>
    <lineage>
        <taxon>Bacteria</taxon>
        <taxon>Bacillati</taxon>
        <taxon>Actinomycetota</taxon>
        <taxon>Actinomycetes</taxon>
        <taxon>Mycobacteriales</taxon>
        <taxon>Corynebacteriaceae</taxon>
        <taxon>Corynebacterium</taxon>
    </lineage>
</organism>
<keyword evidence="5 8" id="KW-0812">Transmembrane</keyword>
<evidence type="ECO:0000256" key="4">
    <source>
        <dbReference type="ARBA" id="ARBA00022475"/>
    </source>
</evidence>
<dbReference type="PANTHER" id="PTHR34979:SF1">
    <property type="entry name" value="INNER MEMBRANE PROTEIN YGAZ"/>
    <property type="match status" value="1"/>
</dbReference>
<feature type="transmembrane region" description="Helical" evidence="8">
    <location>
        <begin position="136"/>
        <end position="153"/>
    </location>
</feature>
<name>A0AAX1LBA9_9CORY</name>
<reference evidence="9" key="1">
    <citation type="submission" date="2021-02" db="EMBL/GenBank/DDBJ databases">
        <title>FDA dAtabase for Regulatory Grade micrObial Sequences (FDA-ARGOS): Supporting development and validation of Infectious Disease Dx tests.</title>
        <authorList>
            <person name="Sproer C."/>
            <person name="Gronow S."/>
            <person name="Severitt S."/>
            <person name="Schroder I."/>
            <person name="Tallon L."/>
            <person name="Sadzewicz L."/>
            <person name="Zhao X."/>
            <person name="Boylan J."/>
            <person name="Ott S."/>
            <person name="Bowen H."/>
            <person name="Vavikolanu K."/>
            <person name="Mehta A."/>
            <person name="Aluvathingal J."/>
            <person name="Nadendla S."/>
            <person name="Lowell S."/>
            <person name="Myers T."/>
            <person name="Yan Y."/>
            <person name="Sichtig H."/>
        </authorList>
    </citation>
    <scope>NUCLEOTIDE SEQUENCE</scope>
    <source>
        <strain evidence="9">FDAARGOS_1191</strain>
    </source>
</reference>
<comment type="similarity">
    <text evidence="2">Belongs to the AzlC family.</text>
</comment>
<feature type="transmembrane region" description="Helical" evidence="8">
    <location>
        <begin position="27"/>
        <end position="50"/>
    </location>
</feature>
<comment type="subcellular location">
    <subcellularLocation>
        <location evidence="1">Cell membrane</location>
        <topology evidence="1">Multi-pass membrane protein</topology>
    </subcellularLocation>
</comment>